<dbReference type="Proteomes" id="UP000342300">
    <property type="component" value="Unassembled WGS sequence"/>
</dbReference>
<gene>
    <name evidence="1" type="ORF">CRU78_05025</name>
</gene>
<dbReference type="EMBL" id="PDHS01000106">
    <property type="protein sequence ID" value="MQM29931.1"/>
    <property type="molecule type" value="Genomic_DNA"/>
</dbReference>
<dbReference type="InterPro" id="IPR049343">
    <property type="entry name" value="Transposase_29"/>
</dbReference>
<dbReference type="Pfam" id="PF21804">
    <property type="entry name" value="Transposase_29"/>
    <property type="match status" value="1"/>
</dbReference>
<dbReference type="AlphaFoldDB" id="A0A6A7RQT1"/>
<organism evidence="1 2">
    <name type="scientific">Candidatus Accumulibacter phosphatis</name>
    <dbReference type="NCBI Taxonomy" id="327160"/>
    <lineage>
        <taxon>Bacteria</taxon>
        <taxon>Pseudomonadati</taxon>
        <taxon>Pseudomonadota</taxon>
        <taxon>Betaproteobacteria</taxon>
        <taxon>Candidatus Accumulibacter</taxon>
    </lineage>
</organism>
<accession>A0A6A7RQT1</accession>
<proteinExistence type="predicted"/>
<reference evidence="1 2" key="1">
    <citation type="submission" date="2017-09" db="EMBL/GenBank/DDBJ databases">
        <title>Metagenomic Analysis Reveals Denitrifying Candidatus Accumulibacter and Flanking Population as a Source of N2O.</title>
        <authorList>
            <person name="Gao H."/>
            <person name="Mao Y."/>
            <person name="Zhao X."/>
            <person name="Liu W.-T."/>
            <person name="Zhang T."/>
            <person name="Wells G."/>
        </authorList>
    </citation>
    <scope>NUCLEOTIDE SEQUENCE [LARGE SCALE GENOMIC DNA]</scope>
    <source>
        <strain evidence="1">CANDO_2_IC</strain>
    </source>
</reference>
<evidence type="ECO:0000313" key="2">
    <source>
        <dbReference type="Proteomes" id="UP000342300"/>
    </source>
</evidence>
<comment type="caution">
    <text evidence="1">The sequence shown here is derived from an EMBL/GenBank/DDBJ whole genome shotgun (WGS) entry which is preliminary data.</text>
</comment>
<evidence type="ECO:0000313" key="1">
    <source>
        <dbReference type="EMBL" id="MQM29931.1"/>
    </source>
</evidence>
<name>A0A6A7RQT1_9PROT</name>
<protein>
    <submittedName>
        <fullName evidence="1">Uncharacterized protein</fullName>
    </submittedName>
</protein>
<sequence length="159" mass="17522">MNDGGEIQKNAESVEALQAVQAELKQLCSARKASSRKVTIDSLPEAERARDRPTQLPPLNKMHCGTVKMFAYRAETAMVALLLRHLKKEDNARALIRELFVSSAAIEPNALANTPTIKIHRMASPAHDRAIAALLEELTLQDFPHPETGARMTFALTLV</sequence>